<evidence type="ECO:0000313" key="7">
    <source>
        <dbReference type="Proteomes" id="UP000007819"/>
    </source>
</evidence>
<feature type="domain" description="Cwf19-like protein C-terminal" evidence="4">
    <location>
        <begin position="605"/>
        <end position="699"/>
    </location>
</feature>
<keyword evidence="2" id="KW-0175">Coiled coil</keyword>
<evidence type="ECO:0008006" key="8">
    <source>
        <dbReference type="Google" id="ProtNLM"/>
    </source>
</evidence>
<feature type="compositionally biased region" description="Basic residues" evidence="3">
    <location>
        <begin position="1"/>
        <end position="22"/>
    </location>
</feature>
<dbReference type="GO" id="GO:0071014">
    <property type="term" value="C:post-mRNA release spliceosomal complex"/>
    <property type="evidence" value="ECO:0007669"/>
    <property type="project" value="TreeGrafter"/>
</dbReference>
<protein>
    <recommendedName>
        <fullName evidence="8">CWF19-like protein 2</fullName>
    </recommendedName>
</protein>
<feature type="compositionally biased region" description="Basic and acidic residues" evidence="3">
    <location>
        <begin position="170"/>
        <end position="303"/>
    </location>
</feature>
<reference evidence="6" key="2">
    <citation type="submission" date="2022-06" db="UniProtKB">
        <authorList>
            <consortium name="EnsemblMetazoa"/>
        </authorList>
    </citation>
    <scope>IDENTIFICATION</scope>
</reference>
<feature type="domain" description="Cwf19-like C-terminal" evidence="5">
    <location>
        <begin position="473"/>
        <end position="596"/>
    </location>
</feature>
<dbReference type="RefSeq" id="XP_001944739.1">
    <property type="nucleotide sequence ID" value="XM_001944704.4"/>
</dbReference>
<evidence type="ECO:0000256" key="1">
    <source>
        <dbReference type="ARBA" id="ARBA00006795"/>
    </source>
</evidence>
<dbReference type="InterPro" id="IPR036265">
    <property type="entry name" value="HIT-like_sf"/>
</dbReference>
<dbReference type="InterPro" id="IPR006767">
    <property type="entry name" value="Cwf19-like_C_dom-2"/>
</dbReference>
<proteinExistence type="inferred from homology"/>
<feature type="coiled-coil region" evidence="2">
    <location>
        <begin position="317"/>
        <end position="347"/>
    </location>
</feature>
<sequence length="701" mass="82850">MGKKSHKKEHKKSTNKKRKHRSSSSSSSTSNDDQWVEKHQKDSSSTSTSFVAPKEEPDNWMDFVCNTSSEIEKKISTKSKELEEAKARMIKPGQSERELNPYWKNGGTGLPPPKPLSGNKGFLKPKMDDDDHHHYRSHQHTNYSKTSYGCQSWKKHDRRDNINDTKYTASKRDNEERHKRHREFDERKEERDKHYREFNERKDERDKRHRDYNDERNKQHKEYDNESKGERDKRYREHEDERKSTRDKYSREYDYKKDRKGKNDKGSDNEDKYTSDDGKYEEKTLPKKYSDNNDKTKEHKESVENPLTDSEMNALAARQIKAEIMGNKKLAEELKQKLELAREYSTKQNYTTNKTNQKEKEFVLLTRTSSKGYSYPVKQAQVDKNDGKKKKREKVLTHEDGKRVRYFDDDDKYSLKSMFQKEMTSTAEDSNMEFVNLSRKVNARDDEDDVFVDRASEKRSAKASEREIKRAIGEHKRTEKILNSCRYCFDSEEMLKHLFIAKGEKCYLCLPSYKSLTEGHCLIVPIYHYACATDIDEDVWTEMQVFRKVLTTMFKDQDEDVIFFESAMRLNNMPHMTWNCVPVPIEIGDTAPIYFKKAILECETEWAINVKVVDLSSKDVRRAVPKGLPYFAVDFGMQGGYAHVIEDEKIFPNNFAEEIIGGMMDLDHNAWRKRQKEPIEDQLQKTTKFLEIWKDYNFTKA</sequence>
<dbReference type="PANTHER" id="PTHR12072:SF5">
    <property type="entry name" value="CWF19-LIKE PROTEIN 2"/>
    <property type="match status" value="1"/>
</dbReference>
<keyword evidence="7" id="KW-1185">Reference proteome</keyword>
<evidence type="ECO:0000313" key="6">
    <source>
        <dbReference type="EnsemblMetazoa" id="XP_001944739.1"/>
    </source>
</evidence>
<dbReference type="OMA" id="DERYSSH"/>
<dbReference type="KEGG" id="api:100161170"/>
<dbReference type="Gene3D" id="3.30.428.10">
    <property type="entry name" value="HIT-like"/>
    <property type="match status" value="1"/>
</dbReference>
<reference evidence="7" key="1">
    <citation type="submission" date="2010-06" db="EMBL/GenBank/DDBJ databases">
        <authorList>
            <person name="Jiang H."/>
            <person name="Abraham K."/>
            <person name="Ali S."/>
            <person name="Alsbrooks S.L."/>
            <person name="Anim B.N."/>
            <person name="Anosike U.S."/>
            <person name="Attaway T."/>
            <person name="Bandaranaike D.P."/>
            <person name="Battles P.K."/>
            <person name="Bell S.N."/>
            <person name="Bell A.V."/>
            <person name="Beltran B."/>
            <person name="Bickham C."/>
            <person name="Bustamante Y."/>
            <person name="Caleb T."/>
            <person name="Canada A."/>
            <person name="Cardenas V."/>
            <person name="Carter K."/>
            <person name="Chacko J."/>
            <person name="Chandrabose M.N."/>
            <person name="Chavez D."/>
            <person name="Chavez A."/>
            <person name="Chen L."/>
            <person name="Chu H.-S."/>
            <person name="Claassen K.J."/>
            <person name="Cockrell R."/>
            <person name="Collins M."/>
            <person name="Cooper J.A."/>
            <person name="Cree A."/>
            <person name="Curry S.M."/>
            <person name="Da Y."/>
            <person name="Dao M.D."/>
            <person name="Das B."/>
            <person name="Davila M.-L."/>
            <person name="Davy-Carroll L."/>
            <person name="Denson S."/>
            <person name="Dinh H."/>
            <person name="Ebong V.E."/>
            <person name="Edwards J.R."/>
            <person name="Egan A."/>
            <person name="El-Daye J."/>
            <person name="Escobedo L."/>
            <person name="Fernandez S."/>
            <person name="Fernando P.R."/>
            <person name="Flagg N."/>
            <person name="Forbes L.D."/>
            <person name="Fowler R.G."/>
            <person name="Fu Q."/>
            <person name="Gabisi R.A."/>
            <person name="Ganer J."/>
            <person name="Garbino Pronczuk A."/>
            <person name="Garcia R.M."/>
            <person name="Garner T."/>
            <person name="Garrett T.E."/>
            <person name="Gonzalez D.A."/>
            <person name="Hamid H."/>
            <person name="Hawkins E.S."/>
            <person name="Hirani K."/>
            <person name="Hogues M.E."/>
            <person name="Hollins B."/>
            <person name="Hsiao C.-H."/>
            <person name="Jabil R."/>
            <person name="James M.L."/>
            <person name="Jhangiani S.N."/>
            <person name="Johnson B."/>
            <person name="Johnson Q."/>
            <person name="Joshi V."/>
            <person name="Kalu J.B."/>
            <person name="Kam C."/>
            <person name="Kashfia A."/>
            <person name="Keebler J."/>
            <person name="Kisamo H."/>
            <person name="Kovar C.L."/>
            <person name="Lago L.A."/>
            <person name="Lai C.-Y."/>
            <person name="Laidlaw J."/>
            <person name="Lara F."/>
            <person name="Le T.-K."/>
            <person name="Lee S.L."/>
            <person name="Legall F.H."/>
            <person name="Lemon S.J."/>
            <person name="Lewis L.R."/>
            <person name="Li B."/>
            <person name="Liu Y."/>
            <person name="Liu Y.-S."/>
            <person name="Lopez J."/>
            <person name="Lozado R.J."/>
            <person name="Lu J."/>
            <person name="Madu R.C."/>
            <person name="Maheshwari M."/>
            <person name="Maheshwari R."/>
            <person name="Malloy K."/>
            <person name="Martinez E."/>
            <person name="Mathew T."/>
            <person name="Mercado I.C."/>
            <person name="Mercado C."/>
            <person name="Meyer B."/>
            <person name="Montgomery K."/>
            <person name="Morgan M.B."/>
            <person name="Munidasa M."/>
            <person name="Nazareth L.V."/>
            <person name="Nelson J."/>
            <person name="Ng B.M."/>
            <person name="Nguyen N.B."/>
            <person name="Nguyen P.Q."/>
            <person name="Nguyen T."/>
            <person name="Obregon M."/>
            <person name="Okwuonu G.O."/>
            <person name="Onwere C.G."/>
            <person name="Orozco G."/>
            <person name="Parra A."/>
            <person name="Patel S."/>
            <person name="Patil S."/>
            <person name="Perez A."/>
            <person name="Perez Y."/>
            <person name="Pham C."/>
            <person name="Primus E.L."/>
            <person name="Pu L.-L."/>
            <person name="Puazo M."/>
            <person name="Qin X."/>
            <person name="Quiroz J.B."/>
            <person name="Reese J."/>
            <person name="Richards S."/>
            <person name="Rives C.M."/>
            <person name="Robberts R."/>
            <person name="Ruiz S.J."/>
            <person name="Ruiz M.J."/>
            <person name="Santibanez J."/>
            <person name="Schneider B.W."/>
            <person name="Sisson I."/>
            <person name="Smith M."/>
            <person name="Sodergren E."/>
            <person name="Song X.-Z."/>
            <person name="Song B.B."/>
            <person name="Summersgill H."/>
            <person name="Thelus R."/>
            <person name="Thornton R.D."/>
            <person name="Trejos Z.Y."/>
            <person name="Usmani K."/>
            <person name="Vattathil S."/>
            <person name="Villasana D."/>
            <person name="Walker D.L."/>
            <person name="Wang S."/>
            <person name="Wang K."/>
            <person name="White C.S."/>
            <person name="Williams A.C."/>
            <person name="Williamson J."/>
            <person name="Wilson K."/>
            <person name="Woghiren I.O."/>
            <person name="Woodworth J.R."/>
            <person name="Worley K.C."/>
            <person name="Wright R.A."/>
            <person name="Wu W."/>
            <person name="Young L."/>
            <person name="Zhang L."/>
            <person name="Zhang J."/>
            <person name="Zhu Y."/>
            <person name="Muzny D.M."/>
            <person name="Weinstock G."/>
            <person name="Gibbs R.A."/>
        </authorList>
    </citation>
    <scope>NUCLEOTIDE SEQUENCE [LARGE SCALE GENOMIC DNA]</scope>
    <source>
        <strain evidence="7">LSR1</strain>
    </source>
</reference>
<organism evidence="6 7">
    <name type="scientific">Acyrthosiphon pisum</name>
    <name type="common">Pea aphid</name>
    <dbReference type="NCBI Taxonomy" id="7029"/>
    <lineage>
        <taxon>Eukaryota</taxon>
        <taxon>Metazoa</taxon>
        <taxon>Ecdysozoa</taxon>
        <taxon>Arthropoda</taxon>
        <taxon>Hexapoda</taxon>
        <taxon>Insecta</taxon>
        <taxon>Pterygota</taxon>
        <taxon>Neoptera</taxon>
        <taxon>Paraneoptera</taxon>
        <taxon>Hemiptera</taxon>
        <taxon>Sternorrhyncha</taxon>
        <taxon>Aphidomorpha</taxon>
        <taxon>Aphidoidea</taxon>
        <taxon>Aphididae</taxon>
        <taxon>Macrosiphini</taxon>
        <taxon>Acyrthosiphon</taxon>
    </lineage>
</organism>
<evidence type="ECO:0000259" key="5">
    <source>
        <dbReference type="Pfam" id="PF04677"/>
    </source>
</evidence>
<comment type="similarity">
    <text evidence="1">Belongs to the CWF19 family.</text>
</comment>
<evidence type="ECO:0000256" key="2">
    <source>
        <dbReference type="SAM" id="Coils"/>
    </source>
</evidence>
<dbReference type="OrthoDB" id="2113965at2759"/>
<dbReference type="Proteomes" id="UP000007819">
    <property type="component" value="Chromosome A1"/>
</dbReference>
<name>A0A8R2A2X9_ACYPI</name>
<dbReference type="Pfam" id="PF04676">
    <property type="entry name" value="CwfJ_C_2"/>
    <property type="match status" value="1"/>
</dbReference>
<dbReference type="EnsemblMetazoa" id="XM_001944704.5">
    <property type="protein sequence ID" value="XP_001944739.1"/>
    <property type="gene ID" value="LOC100161170"/>
</dbReference>
<feature type="region of interest" description="Disordered" evidence="3">
    <location>
        <begin position="1"/>
        <end position="311"/>
    </location>
</feature>
<dbReference type="GeneID" id="100161170"/>
<dbReference type="InterPro" id="IPR006768">
    <property type="entry name" value="Cwf19-like_C_dom-1"/>
</dbReference>
<dbReference type="Pfam" id="PF04677">
    <property type="entry name" value="CwfJ_C_1"/>
    <property type="match status" value="1"/>
</dbReference>
<feature type="compositionally biased region" description="Polar residues" evidence="3">
    <location>
        <begin position="140"/>
        <end position="150"/>
    </location>
</feature>
<evidence type="ECO:0000259" key="4">
    <source>
        <dbReference type="Pfam" id="PF04676"/>
    </source>
</evidence>
<dbReference type="SUPFAM" id="SSF54197">
    <property type="entry name" value="HIT-like"/>
    <property type="match status" value="1"/>
</dbReference>
<dbReference type="PANTHER" id="PTHR12072">
    <property type="entry name" value="CWF19, CELL CYCLE CONTROL PROTEIN"/>
    <property type="match status" value="1"/>
</dbReference>
<accession>A0A8R2A2X9</accession>
<dbReference type="AlphaFoldDB" id="A0A8R2A2X9"/>
<feature type="compositionally biased region" description="Basic and acidic residues" evidence="3">
    <location>
        <begin position="70"/>
        <end position="87"/>
    </location>
</feature>
<dbReference type="GO" id="GO:0000398">
    <property type="term" value="P:mRNA splicing, via spliceosome"/>
    <property type="evidence" value="ECO:0007669"/>
    <property type="project" value="TreeGrafter"/>
</dbReference>
<dbReference type="InterPro" id="IPR040194">
    <property type="entry name" value="Cwf19-like"/>
</dbReference>
<evidence type="ECO:0000256" key="3">
    <source>
        <dbReference type="SAM" id="MobiDB-lite"/>
    </source>
</evidence>